<gene>
    <name evidence="5" type="ORF">BASA50_000837</name>
</gene>
<evidence type="ECO:0000313" key="6">
    <source>
        <dbReference type="Proteomes" id="UP001648503"/>
    </source>
</evidence>
<protein>
    <recommendedName>
        <fullName evidence="7">Ubinuclein middle domain-containing protein</fullName>
    </recommendedName>
</protein>
<sequence length="813" mass="88142">MSTASLDSNSQSTLVIPPTTTPPLIGTINTIRKPSPKQRKLLSVSQTDPPHSSTGAMHNDDNDMSEDDTAAVTTEPTTGTTTHTTTNTTTNNTIKQTIWHHEIQSVRITVPLHLPDTEHNLFNYPELMRLHSAKAHPSPPIGDLLPASASALVPDPDPDPDRPLLPIVVSTVLLQDPEITATTATTPTTTGTGTLAAPMNAASALSSKSAAGAGKKTGEKIKKSKKTPQPAVDVECDYDLEDDFIDDSEMFVEAMEGVQEIPDWDYGYFVWHGSVENFYDQPKLKSKLVKKKDNPKESVASIIFMRKEIDADVQSKSTAALSAEKPTNITKPAKVASTPTSGGDAHAAVNSQPAKPVKPTITKSASTDQVKLKSSASKGGAGRASLGANTPTTTGGKGSKVTPTSSTPLSTSKPDAVSSTKSVTASTPKSSERQSNHDSDGLPPSVLDKIKHIRTVAASKTFQDKNQFPGSLVTPLRDCIWEAMEYQVHDTPLYTRLASILPYNVTILKKIAVKLIFPERLRIIKEQVRHMYTIMKENVEAAVALQQTAEANASLQPNPPSGSPPVDEDNTKPKFKWEDDARVYLWNILCLEWELADLDNITNTLNNEKPRFIESTVRRAVYGKMCSFWPPSWMDTNLLSREYSQLKKRVHRICSRTDAGEEIEIAGVKVRRDPFARSTYVRKSLTKVMVSQSPQGGSQQQSNAVPPPTTPCPPPTSTSSEKKSVIIAIPPTTAVREMDKVSTPAVATTPTPAASSTPLVASVKKSDSGSAQSHPLSDTTTVHTTNDKKRLWPEQHTTDGKKTKIRSDIIVLE</sequence>
<dbReference type="InterPro" id="IPR014840">
    <property type="entry name" value="HRD"/>
</dbReference>
<feature type="compositionally biased region" description="Basic and acidic residues" evidence="2">
    <location>
        <begin position="430"/>
        <end position="440"/>
    </location>
</feature>
<evidence type="ECO:0000313" key="5">
    <source>
        <dbReference type="EMBL" id="KAH6585892.1"/>
    </source>
</evidence>
<feature type="region of interest" description="Disordered" evidence="2">
    <location>
        <begin position="207"/>
        <end position="228"/>
    </location>
</feature>
<dbReference type="Pfam" id="PF08729">
    <property type="entry name" value="HUN"/>
    <property type="match status" value="1"/>
</dbReference>
<dbReference type="Proteomes" id="UP001648503">
    <property type="component" value="Unassembled WGS sequence"/>
</dbReference>
<feature type="region of interest" description="Disordered" evidence="2">
    <location>
        <begin position="320"/>
        <end position="446"/>
    </location>
</feature>
<feature type="region of interest" description="Disordered" evidence="2">
    <location>
        <begin position="552"/>
        <end position="572"/>
    </location>
</feature>
<dbReference type="Pfam" id="PF14075">
    <property type="entry name" value="UBN_AB"/>
    <property type="match status" value="1"/>
</dbReference>
<dbReference type="InterPro" id="IPR026947">
    <property type="entry name" value="UBN_middle_dom"/>
</dbReference>
<keyword evidence="6" id="KW-1185">Reference proteome</keyword>
<feature type="region of interest" description="Disordered" evidence="2">
    <location>
        <begin position="1"/>
        <end position="89"/>
    </location>
</feature>
<evidence type="ECO:0000259" key="4">
    <source>
        <dbReference type="Pfam" id="PF14075"/>
    </source>
</evidence>
<feature type="domain" description="Ubinuclein middle" evidence="4">
    <location>
        <begin position="440"/>
        <end position="641"/>
    </location>
</feature>
<proteinExistence type="predicted"/>
<feature type="compositionally biased region" description="Low complexity" evidence="2">
    <location>
        <begin position="73"/>
        <end position="89"/>
    </location>
</feature>
<feature type="compositionally biased region" description="Low complexity" evidence="2">
    <location>
        <begin position="402"/>
        <end position="429"/>
    </location>
</feature>
<feature type="compositionally biased region" description="Low complexity" evidence="2">
    <location>
        <begin position="741"/>
        <end position="763"/>
    </location>
</feature>
<evidence type="ECO:0000256" key="1">
    <source>
        <dbReference type="ARBA" id="ARBA00022553"/>
    </source>
</evidence>
<keyword evidence="1" id="KW-0597">Phosphoprotein</keyword>
<feature type="compositionally biased region" description="Basic and acidic residues" evidence="2">
    <location>
        <begin position="785"/>
        <end position="802"/>
    </location>
</feature>
<evidence type="ECO:0008006" key="7">
    <source>
        <dbReference type="Google" id="ProtNLM"/>
    </source>
</evidence>
<feature type="region of interest" description="Disordered" evidence="2">
    <location>
        <begin position="689"/>
        <end position="802"/>
    </location>
</feature>
<accession>A0ABQ8ET07</accession>
<organism evidence="5 6">
    <name type="scientific">Batrachochytrium salamandrivorans</name>
    <dbReference type="NCBI Taxonomy" id="1357716"/>
    <lineage>
        <taxon>Eukaryota</taxon>
        <taxon>Fungi</taxon>
        <taxon>Fungi incertae sedis</taxon>
        <taxon>Chytridiomycota</taxon>
        <taxon>Chytridiomycota incertae sedis</taxon>
        <taxon>Chytridiomycetes</taxon>
        <taxon>Rhizophydiales</taxon>
        <taxon>Rhizophydiales incertae sedis</taxon>
        <taxon>Batrachochytrium</taxon>
    </lineage>
</organism>
<comment type="caution">
    <text evidence="5">The sequence shown here is derived from an EMBL/GenBank/DDBJ whole genome shotgun (WGS) entry which is preliminary data.</text>
</comment>
<evidence type="ECO:0000259" key="3">
    <source>
        <dbReference type="Pfam" id="PF08729"/>
    </source>
</evidence>
<feature type="compositionally biased region" description="Polar residues" evidence="2">
    <location>
        <begin position="43"/>
        <end position="56"/>
    </location>
</feature>
<evidence type="ECO:0000256" key="2">
    <source>
        <dbReference type="SAM" id="MobiDB-lite"/>
    </source>
</evidence>
<dbReference type="EMBL" id="JAFCIX010000577">
    <property type="protein sequence ID" value="KAH6585892.1"/>
    <property type="molecule type" value="Genomic_DNA"/>
</dbReference>
<feature type="compositionally biased region" description="Polar residues" evidence="2">
    <location>
        <begin position="1"/>
        <end position="12"/>
    </location>
</feature>
<feature type="compositionally biased region" description="Polar residues" evidence="2">
    <location>
        <begin position="768"/>
        <end position="784"/>
    </location>
</feature>
<feature type="compositionally biased region" description="Low complexity" evidence="2">
    <location>
        <begin position="372"/>
        <end position="388"/>
    </location>
</feature>
<feature type="compositionally biased region" description="Pro residues" evidence="2">
    <location>
        <begin position="705"/>
        <end position="716"/>
    </location>
</feature>
<feature type="compositionally biased region" description="Polar residues" evidence="2">
    <location>
        <begin position="320"/>
        <end position="330"/>
    </location>
</feature>
<reference evidence="5 6" key="1">
    <citation type="submission" date="2021-02" db="EMBL/GenBank/DDBJ databases">
        <title>Variation within the Batrachochytrium salamandrivorans European outbreak.</title>
        <authorList>
            <person name="Kelly M."/>
            <person name="Pasmans F."/>
            <person name="Shea T.P."/>
            <person name="Munoz J.F."/>
            <person name="Carranza S."/>
            <person name="Cuomo C.A."/>
            <person name="Martel A."/>
        </authorList>
    </citation>
    <scope>NUCLEOTIDE SEQUENCE [LARGE SCALE GENOMIC DNA]</scope>
    <source>
        <strain evidence="5 6">AMFP18/2</strain>
    </source>
</reference>
<feature type="compositionally biased region" description="Low complexity" evidence="2">
    <location>
        <begin position="13"/>
        <end position="31"/>
    </location>
</feature>
<name>A0ABQ8ET07_9FUNG</name>
<feature type="domain" description="Hpc2-related" evidence="3">
    <location>
        <begin position="229"/>
        <end position="276"/>
    </location>
</feature>
<feature type="compositionally biased region" description="Low complexity" evidence="2">
    <location>
        <begin position="691"/>
        <end position="702"/>
    </location>
</feature>